<dbReference type="GO" id="GO:0005811">
    <property type="term" value="C:lipid droplet"/>
    <property type="evidence" value="ECO:0007669"/>
    <property type="project" value="TreeGrafter"/>
</dbReference>
<dbReference type="PROSITE" id="PS00061">
    <property type="entry name" value="ADH_SHORT"/>
    <property type="match status" value="1"/>
</dbReference>
<dbReference type="GO" id="GO:0005783">
    <property type="term" value="C:endoplasmic reticulum"/>
    <property type="evidence" value="ECO:0007669"/>
    <property type="project" value="TreeGrafter"/>
</dbReference>
<dbReference type="GO" id="GO:0006654">
    <property type="term" value="P:phosphatidic acid biosynthetic process"/>
    <property type="evidence" value="ECO:0007669"/>
    <property type="project" value="TreeGrafter"/>
</dbReference>
<reference evidence="5" key="1">
    <citation type="submission" date="2021-02" db="EMBL/GenBank/DDBJ databases">
        <authorList>
            <person name="Dougan E. K."/>
            <person name="Rhodes N."/>
            <person name="Thang M."/>
            <person name="Chan C."/>
        </authorList>
    </citation>
    <scope>NUCLEOTIDE SEQUENCE</scope>
</reference>
<comment type="caution">
    <text evidence="5">The sequence shown here is derived from an EMBL/GenBank/DDBJ whole genome shotgun (WGS) entry which is preliminary data.</text>
</comment>
<dbReference type="InterPro" id="IPR002347">
    <property type="entry name" value="SDR_fam"/>
</dbReference>
<dbReference type="PANTHER" id="PTHR44169">
    <property type="entry name" value="NADPH-DEPENDENT 1-ACYLDIHYDROXYACETONE PHOSPHATE REDUCTASE"/>
    <property type="match status" value="1"/>
</dbReference>
<dbReference type="Gene3D" id="1.25.40.10">
    <property type="entry name" value="Tetratricopeptide repeat domain"/>
    <property type="match status" value="1"/>
</dbReference>
<evidence type="ECO:0000256" key="3">
    <source>
        <dbReference type="RuleBase" id="RU000363"/>
    </source>
</evidence>
<dbReference type="Gene3D" id="3.40.50.720">
    <property type="entry name" value="NAD(P)-binding Rossmann-like Domain"/>
    <property type="match status" value="1"/>
</dbReference>
<accession>A0A813LQI6</accession>
<keyword evidence="2" id="KW-0560">Oxidoreductase</keyword>
<dbReference type="Proteomes" id="UP000626109">
    <property type="component" value="Unassembled WGS sequence"/>
</dbReference>
<proteinExistence type="inferred from homology"/>
<dbReference type="GO" id="GO:0000140">
    <property type="term" value="F:acylglycerone-phosphate reductase (NADP+) activity"/>
    <property type="evidence" value="ECO:0007669"/>
    <property type="project" value="TreeGrafter"/>
</dbReference>
<evidence type="ECO:0000259" key="4">
    <source>
        <dbReference type="SMART" id="SM00822"/>
    </source>
</evidence>
<name>A0A813LQI6_POLGL</name>
<evidence type="ECO:0000256" key="1">
    <source>
        <dbReference type="ARBA" id="ARBA00006484"/>
    </source>
</evidence>
<feature type="domain" description="Ketoreductase" evidence="4">
    <location>
        <begin position="99"/>
        <end position="283"/>
    </location>
</feature>
<dbReference type="InterPro" id="IPR036291">
    <property type="entry name" value="NAD(P)-bd_dom_sf"/>
</dbReference>
<dbReference type="GO" id="GO:0004806">
    <property type="term" value="F:triacylglycerol lipase activity"/>
    <property type="evidence" value="ECO:0007669"/>
    <property type="project" value="TreeGrafter"/>
</dbReference>
<dbReference type="PRINTS" id="PR00081">
    <property type="entry name" value="GDHRDH"/>
</dbReference>
<dbReference type="EMBL" id="CAJNNW010036589">
    <property type="protein sequence ID" value="CAE8735778.1"/>
    <property type="molecule type" value="Genomic_DNA"/>
</dbReference>
<evidence type="ECO:0000256" key="2">
    <source>
        <dbReference type="ARBA" id="ARBA00023002"/>
    </source>
</evidence>
<dbReference type="InterPro" id="IPR020904">
    <property type="entry name" value="Sc_DH/Rdtase_CS"/>
</dbReference>
<dbReference type="InterPro" id="IPR057326">
    <property type="entry name" value="KR_dom"/>
</dbReference>
<evidence type="ECO:0000313" key="5">
    <source>
        <dbReference type="EMBL" id="CAE8735778.1"/>
    </source>
</evidence>
<dbReference type="PANTHER" id="PTHR44169:SF14">
    <property type="entry name" value="PROTEIN DLTE"/>
    <property type="match status" value="1"/>
</dbReference>
<dbReference type="SUPFAM" id="SSF51735">
    <property type="entry name" value="NAD(P)-binding Rossmann-fold domains"/>
    <property type="match status" value="1"/>
</dbReference>
<protein>
    <recommendedName>
        <fullName evidence="4">Ketoreductase domain-containing protein</fullName>
    </recommendedName>
</protein>
<dbReference type="InterPro" id="IPR011990">
    <property type="entry name" value="TPR-like_helical_dom_sf"/>
</dbReference>
<sequence length="347" mass="37066">MHWAPQSAQKVLRSEATALIASLGKESHWTQALHTLAELRVTGPKPDAVLLGAAVAACGRGKAWQHALELLDETQRLSLPDLCLWRMCAQSPPFDMASAVPLVTGGGSGIGLGLAEEFLKLGATKVLISSRREEVLKAAAEKHAGKIHYLVSDAGKEQDRAALLKWVESDHPDCNVLVNNAGIQRRVAPATDEAPWSERAAEIEINFAGPVHLCALFTPHLLKQKQAMLANVSSGLAFVPFTAGPVYGATKAALHSYTLALRYSLEQTSLRVVEIVPPAVKSNLGGSHDFGEECDVFCAAVMERVAAGELEVGFGFSESGRLADRVTNQQAMVGISKQMNVQTYAAA</sequence>
<dbReference type="Pfam" id="PF00106">
    <property type="entry name" value="adh_short"/>
    <property type="match status" value="1"/>
</dbReference>
<comment type="similarity">
    <text evidence="1 3">Belongs to the short-chain dehydrogenases/reductases (SDR) family.</text>
</comment>
<dbReference type="PRINTS" id="PR00080">
    <property type="entry name" value="SDRFAMILY"/>
</dbReference>
<dbReference type="GO" id="GO:0019433">
    <property type="term" value="P:triglyceride catabolic process"/>
    <property type="evidence" value="ECO:0007669"/>
    <property type="project" value="TreeGrafter"/>
</dbReference>
<organism evidence="5 6">
    <name type="scientific">Polarella glacialis</name>
    <name type="common">Dinoflagellate</name>
    <dbReference type="NCBI Taxonomy" id="89957"/>
    <lineage>
        <taxon>Eukaryota</taxon>
        <taxon>Sar</taxon>
        <taxon>Alveolata</taxon>
        <taxon>Dinophyceae</taxon>
        <taxon>Suessiales</taxon>
        <taxon>Suessiaceae</taxon>
        <taxon>Polarella</taxon>
    </lineage>
</organism>
<evidence type="ECO:0000313" key="6">
    <source>
        <dbReference type="Proteomes" id="UP000626109"/>
    </source>
</evidence>
<dbReference type="SMART" id="SM00822">
    <property type="entry name" value="PKS_KR"/>
    <property type="match status" value="1"/>
</dbReference>
<gene>
    <name evidence="5" type="ORF">PGLA2088_LOCUS48017</name>
</gene>
<dbReference type="AlphaFoldDB" id="A0A813LQI6"/>